<dbReference type="Pfam" id="PF03478">
    <property type="entry name" value="Beta-prop_KIB1-4"/>
    <property type="match status" value="1"/>
</dbReference>
<dbReference type="PANTHER" id="PTHR44259">
    <property type="entry name" value="OS07G0183000 PROTEIN-RELATED"/>
    <property type="match status" value="1"/>
</dbReference>
<dbReference type="AlphaFoldDB" id="A0AB32UN22"/>
<dbReference type="InterPro" id="IPR050942">
    <property type="entry name" value="F-box_BR-signaling"/>
</dbReference>
<feature type="domain" description="KIB1-4 beta-propeller" evidence="1">
    <location>
        <begin position="104"/>
        <end position="375"/>
    </location>
</feature>
<organism evidence="2 3">
    <name type="scientific">Theobroma cacao</name>
    <name type="common">Cacao</name>
    <name type="synonym">Cocoa</name>
    <dbReference type="NCBI Taxonomy" id="3641"/>
    <lineage>
        <taxon>Eukaryota</taxon>
        <taxon>Viridiplantae</taxon>
        <taxon>Streptophyta</taxon>
        <taxon>Embryophyta</taxon>
        <taxon>Tracheophyta</taxon>
        <taxon>Spermatophyta</taxon>
        <taxon>Magnoliopsida</taxon>
        <taxon>eudicotyledons</taxon>
        <taxon>Gunneridae</taxon>
        <taxon>Pentapetalae</taxon>
        <taxon>rosids</taxon>
        <taxon>malvids</taxon>
        <taxon>Malvales</taxon>
        <taxon>Malvaceae</taxon>
        <taxon>Byttnerioideae</taxon>
        <taxon>Theobroma</taxon>
    </lineage>
</organism>
<gene>
    <name evidence="3" type="primary">LOC18587545</name>
</gene>
<dbReference type="Gramene" id="Tc10v2_t014710.1">
    <property type="protein sequence ID" value="Tc10v2_p014710.1"/>
    <property type="gene ID" value="Tc10v2_g014710"/>
</dbReference>
<evidence type="ECO:0000259" key="1">
    <source>
        <dbReference type="Pfam" id="PF03478"/>
    </source>
</evidence>
<protein>
    <submittedName>
        <fullName evidence="3">Probable F-box protein At1g44080</fullName>
    </submittedName>
</protein>
<dbReference type="KEGG" id="tcc:18587545"/>
<dbReference type="Proteomes" id="UP000694886">
    <property type="component" value="Chromosome 10"/>
</dbReference>
<reference evidence="3" key="2">
    <citation type="submission" date="2025-08" db="UniProtKB">
        <authorList>
            <consortium name="RefSeq"/>
        </authorList>
    </citation>
    <scope>IDENTIFICATION</scope>
</reference>
<dbReference type="GeneID" id="18587545"/>
<sequence length="406" mass="46327">MRLGVTTQIINYPAKKERKPNCSSFYFIMSLVKEQVADWGNIVGDILRCIADKTYSFQDRVRMGVVCRSWQASLKNEKINFHIFLMLAEKKNSDRRCFNIGATETILELELPEIRGKRCWGTPFGWLVTYGLDLEIGLFNPLSRASISLPSQRTLDYDITHHTPQQLRLYFIHKVLLSSSPTSSDCIVMIIYGRVVDGEMDSLAFAKPGDQAWTQIPFTSLLDDVNYFNGNFFAVSSMGQLFLFEDLNGPAPKVVEFAAPPPIDEPHDKKYIVDLGGHLCMMSRLQFPNEVSYDSGKVELVNLTEDFDIFKLDMHTKNWERILSLGDHSLFLGNCSTFSVLAADHPGCKPNCIYFTDDNPYYYTRVSVSDIGIYNCDIREDVDYIDDDEVPDLLNSFSPPLWIKLF</sequence>
<proteinExistence type="predicted"/>
<dbReference type="PANTHER" id="PTHR44259:SF107">
    <property type="entry name" value="F-BOX PROTEIN SKIP23-LIKE"/>
    <property type="match status" value="1"/>
</dbReference>
<evidence type="ECO:0000313" key="2">
    <source>
        <dbReference type="Proteomes" id="UP000694886"/>
    </source>
</evidence>
<accession>A0AB32UN22</accession>
<name>A0AB32UN22_THECC</name>
<evidence type="ECO:0000313" key="3">
    <source>
        <dbReference type="RefSeq" id="XP_007011441.2"/>
    </source>
</evidence>
<reference evidence="2" key="1">
    <citation type="journal article" date="1997" name="Nucleic Acids Res.">
        <title>tRNAscan-SE: a program for improved detection of transfer RNA genes in genomic sequence.</title>
        <authorList>
            <person name="Lowe T.M."/>
            <person name="Eddy S.R."/>
        </authorList>
    </citation>
    <scope>NUCLEOTIDE SEQUENCE [LARGE SCALE GENOMIC DNA]</scope>
    <source>
        <strain evidence="2">r\B97-61/B2</strain>
    </source>
</reference>
<dbReference type="InterPro" id="IPR005174">
    <property type="entry name" value="KIB1-4_b-propeller"/>
</dbReference>
<dbReference type="RefSeq" id="XP_007011441.2">
    <property type="nucleotide sequence ID" value="XM_007011379.2"/>
</dbReference>